<reference evidence="3" key="1">
    <citation type="journal article" date="2017" name="Nat. Ecol. Evol.">
        <title>Genome expansion and lineage-specific genetic innovations in the forest pathogenic fungi Armillaria.</title>
        <authorList>
            <person name="Sipos G."/>
            <person name="Prasanna A.N."/>
            <person name="Walter M.C."/>
            <person name="O'Connor E."/>
            <person name="Balint B."/>
            <person name="Krizsan K."/>
            <person name="Kiss B."/>
            <person name="Hess J."/>
            <person name="Varga T."/>
            <person name="Slot J."/>
            <person name="Riley R."/>
            <person name="Boka B."/>
            <person name="Rigling D."/>
            <person name="Barry K."/>
            <person name="Lee J."/>
            <person name="Mihaltcheva S."/>
            <person name="LaButti K."/>
            <person name="Lipzen A."/>
            <person name="Waldron R."/>
            <person name="Moloney N.M."/>
            <person name="Sperisen C."/>
            <person name="Kredics L."/>
            <person name="Vagvoelgyi C."/>
            <person name="Patrignani A."/>
            <person name="Fitzpatrick D."/>
            <person name="Nagy I."/>
            <person name="Doyle S."/>
            <person name="Anderson J.B."/>
            <person name="Grigoriev I.V."/>
            <person name="Gueldener U."/>
            <person name="Muensterkoetter M."/>
            <person name="Nagy L.G."/>
        </authorList>
    </citation>
    <scope>NUCLEOTIDE SEQUENCE [LARGE SCALE GENOMIC DNA]</scope>
    <source>
        <strain evidence="3">Ar21-2</strain>
    </source>
</reference>
<gene>
    <name evidence="2" type="ORF">ARMGADRAFT_1080017</name>
</gene>
<dbReference type="OrthoDB" id="10336601at2759"/>
<evidence type="ECO:0000313" key="3">
    <source>
        <dbReference type="Proteomes" id="UP000217790"/>
    </source>
</evidence>
<keyword evidence="3" id="KW-1185">Reference proteome</keyword>
<dbReference type="EMBL" id="KZ293656">
    <property type="protein sequence ID" value="PBK93733.1"/>
    <property type="molecule type" value="Genomic_DNA"/>
</dbReference>
<protein>
    <submittedName>
        <fullName evidence="2">Uncharacterized protein</fullName>
    </submittedName>
</protein>
<dbReference type="AlphaFoldDB" id="A0A2H3DZJ9"/>
<dbReference type="Proteomes" id="UP000217790">
    <property type="component" value="Unassembled WGS sequence"/>
</dbReference>
<name>A0A2H3DZJ9_ARMGA</name>
<proteinExistence type="predicted"/>
<dbReference type="InParanoid" id="A0A2H3DZJ9"/>
<keyword evidence="1" id="KW-0175">Coiled coil</keyword>
<sequence length="238" mass="27085">MSTSPRNASVQPSSLHLFNLEGVPINNVTSPGPNRDRVLPPPIVAPMPHFQSIATHPSFQVAAASPFSDSGDTSHSLSTLLPLRAVNDTNVQRLQTRIKFLYQALNRRKVKDRTSEAEFRRRLAEEIAKVDDEHRKEYDTKIQAIQDDFLQGLYEGLTRNMETGNLPGHPASPFPDLREKIREHKLELSRKDQLIQDMERREENLQRALQEATRRVADVEQRGRDNLAQVQSVIARLL</sequence>
<evidence type="ECO:0000313" key="2">
    <source>
        <dbReference type="EMBL" id="PBK93733.1"/>
    </source>
</evidence>
<evidence type="ECO:0000256" key="1">
    <source>
        <dbReference type="SAM" id="Coils"/>
    </source>
</evidence>
<organism evidence="2 3">
    <name type="scientific">Armillaria gallica</name>
    <name type="common">Bulbous honey fungus</name>
    <name type="synonym">Armillaria bulbosa</name>
    <dbReference type="NCBI Taxonomy" id="47427"/>
    <lineage>
        <taxon>Eukaryota</taxon>
        <taxon>Fungi</taxon>
        <taxon>Dikarya</taxon>
        <taxon>Basidiomycota</taxon>
        <taxon>Agaricomycotina</taxon>
        <taxon>Agaricomycetes</taxon>
        <taxon>Agaricomycetidae</taxon>
        <taxon>Agaricales</taxon>
        <taxon>Marasmiineae</taxon>
        <taxon>Physalacriaceae</taxon>
        <taxon>Armillaria</taxon>
    </lineage>
</organism>
<accession>A0A2H3DZJ9</accession>
<feature type="coiled-coil region" evidence="1">
    <location>
        <begin position="181"/>
        <end position="222"/>
    </location>
</feature>